<comment type="caution">
    <text evidence="1">The sequence shown here is derived from an EMBL/GenBank/DDBJ whole genome shotgun (WGS) entry which is preliminary data.</text>
</comment>
<reference evidence="1" key="1">
    <citation type="journal article" date="2023" name="Insect Mol. Biol.">
        <title>Genome sequencing provides insights into the evolution of gene families encoding plant cell wall-degrading enzymes in longhorned beetles.</title>
        <authorList>
            <person name="Shin N.R."/>
            <person name="Okamura Y."/>
            <person name="Kirsch R."/>
            <person name="Pauchet Y."/>
        </authorList>
    </citation>
    <scope>NUCLEOTIDE SEQUENCE</scope>
    <source>
        <strain evidence="1">MMC_N1</strain>
    </source>
</reference>
<evidence type="ECO:0000313" key="2">
    <source>
        <dbReference type="Proteomes" id="UP001162164"/>
    </source>
</evidence>
<keyword evidence="2" id="KW-1185">Reference proteome</keyword>
<dbReference type="Proteomes" id="UP001162164">
    <property type="component" value="Unassembled WGS sequence"/>
</dbReference>
<evidence type="ECO:0008006" key="3">
    <source>
        <dbReference type="Google" id="ProtNLM"/>
    </source>
</evidence>
<organism evidence="1 2">
    <name type="scientific">Molorchus minor</name>
    <dbReference type="NCBI Taxonomy" id="1323400"/>
    <lineage>
        <taxon>Eukaryota</taxon>
        <taxon>Metazoa</taxon>
        <taxon>Ecdysozoa</taxon>
        <taxon>Arthropoda</taxon>
        <taxon>Hexapoda</taxon>
        <taxon>Insecta</taxon>
        <taxon>Pterygota</taxon>
        <taxon>Neoptera</taxon>
        <taxon>Endopterygota</taxon>
        <taxon>Coleoptera</taxon>
        <taxon>Polyphaga</taxon>
        <taxon>Cucujiformia</taxon>
        <taxon>Chrysomeloidea</taxon>
        <taxon>Cerambycidae</taxon>
        <taxon>Lamiinae</taxon>
        <taxon>Monochamini</taxon>
        <taxon>Molorchus</taxon>
    </lineage>
</organism>
<dbReference type="InterPro" id="IPR026509">
    <property type="entry name" value="TMEM183"/>
</dbReference>
<accession>A0ABQ9JBP0</accession>
<dbReference type="EMBL" id="JAPWTJ010000793">
    <property type="protein sequence ID" value="KAJ8975603.1"/>
    <property type="molecule type" value="Genomic_DNA"/>
</dbReference>
<dbReference type="PANTHER" id="PTHR20988">
    <property type="entry name" value="TRANSMEMBRANE PROTEIN 183A-RELATED"/>
    <property type="match status" value="1"/>
</dbReference>
<evidence type="ECO:0000313" key="1">
    <source>
        <dbReference type="EMBL" id="KAJ8975603.1"/>
    </source>
</evidence>
<dbReference type="PANTHER" id="PTHR20988:SF2">
    <property type="entry name" value="TRANSMEMBRANE PROTEIN 183A-RELATED"/>
    <property type="match status" value="1"/>
</dbReference>
<name>A0ABQ9JBP0_9CUCU</name>
<gene>
    <name evidence="1" type="ORF">NQ317_009284</name>
</gene>
<sequence length="361" mass="42124">MLCHVSCLMSVHHGARKWWSQLFNFTMYFISSRCNINEKLPLTINLEVRKTCRIKSQENIVLPKNLGDVTLNDFANSAICKYRLKKVNQQRKHSFKKSLRKKKSWDEKIDDLEGDFEEQIDEEAKTSKKTISNSEGVKDGIGKDYPIDIWFTLSEYIRPEDVGVFASICKTSFEVTCTAKFWFSLYRLIPPFVTKLKSLMTSMTEHPDTLKRRQCDSLWQEKKRAHWVFYFKMREKKNVFLQHSSRTDYRQPDLLEILDDVSANPDETCRVLRVTCKHFIKIPPVIGQVLTSVCLTLSQGLRHHRLQLDFGSGLNGYPMSSLGGAGCNTIILDPVINYRILDWWHPLYPHNHNIQDLLSRE</sequence>
<protein>
    <recommendedName>
        <fullName evidence="3">Transmembrane protein 183</fullName>
    </recommendedName>
</protein>
<proteinExistence type="predicted"/>